<proteinExistence type="predicted"/>
<reference evidence="2" key="1">
    <citation type="submission" date="2021-04" db="EMBL/GenBank/DDBJ databases">
        <title>Genome based classification of Actinospica acidithermotolerans sp. nov., an actinobacterium isolated from an Indonesian hot spring.</title>
        <authorList>
            <person name="Kusuma A.B."/>
            <person name="Putra K.E."/>
            <person name="Nafisah S."/>
            <person name="Loh J."/>
            <person name="Nouioui I."/>
            <person name="Goodfellow M."/>
        </authorList>
    </citation>
    <scope>NUCLEOTIDE SEQUENCE</scope>
    <source>
        <strain evidence="2">CSCA 57</strain>
    </source>
</reference>
<evidence type="ECO:0000313" key="3">
    <source>
        <dbReference type="Proteomes" id="UP000675781"/>
    </source>
</evidence>
<sequence length="89" mass="9466">MSPDPQHTALEDELLAWIADWTEGEGGGAPGPETDLMAGGLLDSMGLVAMIAFLEERTGVKFDFESFDPTAHVTVRALVATFTERQAAG</sequence>
<dbReference type="InterPro" id="IPR036736">
    <property type="entry name" value="ACP-like_sf"/>
</dbReference>
<dbReference type="PROSITE" id="PS50075">
    <property type="entry name" value="CARRIER"/>
    <property type="match status" value="1"/>
</dbReference>
<dbReference type="InterPro" id="IPR009081">
    <property type="entry name" value="PP-bd_ACP"/>
</dbReference>
<name>A0A941EQJ0_9ACTN</name>
<dbReference type="Pfam" id="PF00550">
    <property type="entry name" value="PP-binding"/>
    <property type="match status" value="1"/>
</dbReference>
<dbReference type="SUPFAM" id="SSF47336">
    <property type="entry name" value="ACP-like"/>
    <property type="match status" value="1"/>
</dbReference>
<feature type="domain" description="Carrier" evidence="1">
    <location>
        <begin position="8"/>
        <end position="86"/>
    </location>
</feature>
<gene>
    <name evidence="2" type="ORF">KDL01_19805</name>
</gene>
<dbReference type="RefSeq" id="WP_212530024.1">
    <property type="nucleotide sequence ID" value="NZ_JAGSOG010000099.1"/>
</dbReference>
<dbReference type="AlphaFoldDB" id="A0A941EQJ0"/>
<protein>
    <submittedName>
        <fullName evidence="2">Acyl carrier protein</fullName>
    </submittedName>
</protein>
<evidence type="ECO:0000313" key="2">
    <source>
        <dbReference type="EMBL" id="MBR7835531.1"/>
    </source>
</evidence>
<organism evidence="2 3">
    <name type="scientific">Actinospica durhamensis</name>
    <dbReference type="NCBI Taxonomy" id="1508375"/>
    <lineage>
        <taxon>Bacteria</taxon>
        <taxon>Bacillati</taxon>
        <taxon>Actinomycetota</taxon>
        <taxon>Actinomycetes</taxon>
        <taxon>Catenulisporales</taxon>
        <taxon>Actinospicaceae</taxon>
        <taxon>Actinospica</taxon>
    </lineage>
</organism>
<dbReference type="Gene3D" id="1.10.1200.10">
    <property type="entry name" value="ACP-like"/>
    <property type="match status" value="1"/>
</dbReference>
<keyword evidence="3" id="KW-1185">Reference proteome</keyword>
<accession>A0A941EQJ0</accession>
<dbReference type="EMBL" id="JAGSOG010000099">
    <property type="protein sequence ID" value="MBR7835531.1"/>
    <property type="molecule type" value="Genomic_DNA"/>
</dbReference>
<dbReference type="Proteomes" id="UP000675781">
    <property type="component" value="Unassembled WGS sequence"/>
</dbReference>
<evidence type="ECO:0000259" key="1">
    <source>
        <dbReference type="PROSITE" id="PS50075"/>
    </source>
</evidence>
<comment type="caution">
    <text evidence="2">The sequence shown here is derived from an EMBL/GenBank/DDBJ whole genome shotgun (WGS) entry which is preliminary data.</text>
</comment>